<sequence length="66" mass="7004">MHRLLRATLATVALAGLFLLLLSVPRADNLLVALVLAGLGGGAAMAWFRFLWGLYLAPDRKTGGRG</sequence>
<evidence type="ECO:0000313" key="2">
    <source>
        <dbReference type="EMBL" id="GGS54030.1"/>
    </source>
</evidence>
<keyword evidence="3" id="KW-1185">Reference proteome</keyword>
<organism evidence="2 3">
    <name type="scientific">Streptomyces badius</name>
    <dbReference type="NCBI Taxonomy" id="1941"/>
    <lineage>
        <taxon>Bacteria</taxon>
        <taxon>Bacillati</taxon>
        <taxon>Actinomycetota</taxon>
        <taxon>Actinomycetes</taxon>
        <taxon>Kitasatosporales</taxon>
        <taxon>Streptomycetaceae</taxon>
        <taxon>Streptomyces</taxon>
    </lineage>
</organism>
<feature type="transmembrane region" description="Helical" evidence="1">
    <location>
        <begin position="37"/>
        <end position="57"/>
    </location>
</feature>
<dbReference type="Proteomes" id="UP000659767">
    <property type="component" value="Unassembled WGS sequence"/>
</dbReference>
<keyword evidence="1" id="KW-0812">Transmembrane</keyword>
<evidence type="ECO:0000256" key="1">
    <source>
        <dbReference type="SAM" id="Phobius"/>
    </source>
</evidence>
<proteinExistence type="predicted"/>
<keyword evidence="1" id="KW-1133">Transmembrane helix</keyword>
<keyword evidence="1" id="KW-0472">Membrane</keyword>
<evidence type="ECO:0000313" key="3">
    <source>
        <dbReference type="Proteomes" id="UP000659767"/>
    </source>
</evidence>
<name>A0ABQ2T7S7_STRBA</name>
<reference evidence="3" key="1">
    <citation type="journal article" date="2019" name="Int. J. Syst. Evol. Microbiol.">
        <title>The Global Catalogue of Microorganisms (GCM) 10K type strain sequencing project: providing services to taxonomists for standard genome sequencing and annotation.</title>
        <authorList>
            <consortium name="The Broad Institute Genomics Platform"/>
            <consortium name="The Broad Institute Genome Sequencing Center for Infectious Disease"/>
            <person name="Wu L."/>
            <person name="Ma J."/>
        </authorList>
    </citation>
    <scope>NUCLEOTIDE SEQUENCE [LARGE SCALE GENOMIC DNA]</scope>
    <source>
        <strain evidence="3">JCM 4350</strain>
    </source>
</reference>
<dbReference type="EMBL" id="BMSZ01000008">
    <property type="protein sequence ID" value="GGS54030.1"/>
    <property type="molecule type" value="Genomic_DNA"/>
</dbReference>
<accession>A0ABQ2T7S7</accession>
<protein>
    <submittedName>
        <fullName evidence="2">Uncharacterized protein</fullName>
    </submittedName>
</protein>
<comment type="caution">
    <text evidence="2">The sequence shown here is derived from an EMBL/GenBank/DDBJ whole genome shotgun (WGS) entry which is preliminary data.</text>
</comment>
<gene>
    <name evidence="2" type="ORF">GCM10010253_30460</name>
</gene>